<feature type="domain" description="PPC" evidence="5">
    <location>
        <begin position="99"/>
        <end position="236"/>
    </location>
</feature>
<dbReference type="PROSITE" id="PS51742">
    <property type="entry name" value="PPC"/>
    <property type="match status" value="1"/>
</dbReference>
<keyword evidence="3" id="KW-0804">Transcription</keyword>
<dbReference type="EMBL" id="JAUIZM010000009">
    <property type="protein sequence ID" value="KAK1367023.1"/>
    <property type="molecule type" value="Genomic_DNA"/>
</dbReference>
<dbReference type="Pfam" id="PF03479">
    <property type="entry name" value="PCC"/>
    <property type="match status" value="1"/>
</dbReference>
<proteinExistence type="predicted"/>
<dbReference type="GO" id="GO:0005634">
    <property type="term" value="C:nucleus"/>
    <property type="evidence" value="ECO:0007669"/>
    <property type="project" value="TreeGrafter"/>
</dbReference>
<evidence type="ECO:0000256" key="3">
    <source>
        <dbReference type="ARBA" id="ARBA00023163"/>
    </source>
</evidence>
<sequence>MKGEYTDETHRTTSTMFSKIHQTQKFQPHHLHNPTPTPQPYSTQPLHVTTFQDQSTSPSKTEPSQNDGASIELLRRPRGRPPGSKNKHKSPIIITREPDPSMSPYVLEIPAGSDLISAITLYCKRRNSGLCILNGSGTVSNVTLKQPSSTPNATVTFHGRFDMLSLSGTIILPSLQHVSNMFTISLAGPQGQVVGGAVVGPLVAVSTVYVIAASFNSPVFQRLPLEDEQGNIINNDNNNINNSGGAADVTSPSVVSGGGDIYSGQSMGTDVIWAPTPRQAQPY</sequence>
<comment type="caution">
    <text evidence="6">The sequence shown here is derived from an EMBL/GenBank/DDBJ whole genome shotgun (WGS) entry which is preliminary data.</text>
</comment>
<organism evidence="6 7">
    <name type="scientific">Heracleum sosnowskyi</name>
    <dbReference type="NCBI Taxonomy" id="360622"/>
    <lineage>
        <taxon>Eukaryota</taxon>
        <taxon>Viridiplantae</taxon>
        <taxon>Streptophyta</taxon>
        <taxon>Embryophyta</taxon>
        <taxon>Tracheophyta</taxon>
        <taxon>Spermatophyta</taxon>
        <taxon>Magnoliopsida</taxon>
        <taxon>eudicotyledons</taxon>
        <taxon>Gunneridae</taxon>
        <taxon>Pentapetalae</taxon>
        <taxon>asterids</taxon>
        <taxon>campanulids</taxon>
        <taxon>Apiales</taxon>
        <taxon>Apiaceae</taxon>
        <taxon>Apioideae</taxon>
        <taxon>apioid superclade</taxon>
        <taxon>Tordylieae</taxon>
        <taxon>Tordyliinae</taxon>
        <taxon>Heracleum</taxon>
    </lineage>
</organism>
<evidence type="ECO:0000256" key="1">
    <source>
        <dbReference type="ARBA" id="ARBA00023015"/>
    </source>
</evidence>
<reference evidence="6" key="1">
    <citation type="submission" date="2023-02" db="EMBL/GenBank/DDBJ databases">
        <title>Genome of toxic invasive species Heracleum sosnowskyi carries increased number of genes despite the absence of recent whole-genome duplications.</title>
        <authorList>
            <person name="Schelkunov M."/>
            <person name="Shtratnikova V."/>
            <person name="Makarenko M."/>
            <person name="Klepikova A."/>
            <person name="Omelchenko D."/>
            <person name="Novikova G."/>
            <person name="Obukhova E."/>
            <person name="Bogdanov V."/>
            <person name="Penin A."/>
            <person name="Logacheva M."/>
        </authorList>
    </citation>
    <scope>NUCLEOTIDE SEQUENCE</scope>
    <source>
        <strain evidence="6">Hsosn_3</strain>
        <tissue evidence="6">Leaf</tissue>
    </source>
</reference>
<dbReference type="SUPFAM" id="SSF117856">
    <property type="entry name" value="AF0104/ALDC/Ptd012-like"/>
    <property type="match status" value="1"/>
</dbReference>
<protein>
    <submittedName>
        <fullName evidence="6">AT-hook motif nuclear-localized protein</fullName>
    </submittedName>
</protein>
<dbReference type="PANTHER" id="PTHR31100">
    <property type="entry name" value="AT-HOOK MOTIF NUCLEAR-LOCALIZED PROTEIN 15"/>
    <property type="match status" value="1"/>
</dbReference>
<dbReference type="CDD" id="cd11378">
    <property type="entry name" value="DUF296"/>
    <property type="match status" value="1"/>
</dbReference>
<feature type="compositionally biased region" description="Basic and acidic residues" evidence="4">
    <location>
        <begin position="1"/>
        <end position="11"/>
    </location>
</feature>
<evidence type="ECO:0000313" key="7">
    <source>
        <dbReference type="Proteomes" id="UP001237642"/>
    </source>
</evidence>
<dbReference type="GO" id="GO:0003700">
    <property type="term" value="F:DNA-binding transcription factor activity"/>
    <property type="evidence" value="ECO:0007669"/>
    <property type="project" value="TreeGrafter"/>
</dbReference>
<dbReference type="InterPro" id="IPR014476">
    <property type="entry name" value="AHL15-29"/>
</dbReference>
<evidence type="ECO:0000313" key="6">
    <source>
        <dbReference type="EMBL" id="KAK1367023.1"/>
    </source>
</evidence>
<reference evidence="6" key="2">
    <citation type="submission" date="2023-05" db="EMBL/GenBank/DDBJ databases">
        <authorList>
            <person name="Schelkunov M.I."/>
        </authorList>
    </citation>
    <scope>NUCLEOTIDE SEQUENCE</scope>
    <source>
        <strain evidence="6">Hsosn_3</strain>
        <tissue evidence="6">Leaf</tissue>
    </source>
</reference>
<evidence type="ECO:0000256" key="4">
    <source>
        <dbReference type="SAM" id="MobiDB-lite"/>
    </source>
</evidence>
<feature type="region of interest" description="Disordered" evidence="4">
    <location>
        <begin position="1"/>
        <end position="97"/>
    </location>
</feature>
<dbReference type="PANTHER" id="PTHR31100:SF69">
    <property type="entry name" value="AT-HOOK MOTIF NUCLEAR-LOCALIZED PROTEIN 17-RELATED"/>
    <property type="match status" value="1"/>
</dbReference>
<accession>A0AAD8MCC1</accession>
<feature type="compositionally biased region" description="Polar residues" evidence="4">
    <location>
        <begin position="46"/>
        <end position="68"/>
    </location>
</feature>
<evidence type="ECO:0000259" key="5">
    <source>
        <dbReference type="PROSITE" id="PS51742"/>
    </source>
</evidence>
<evidence type="ECO:0000256" key="2">
    <source>
        <dbReference type="ARBA" id="ARBA00023125"/>
    </source>
</evidence>
<dbReference type="InterPro" id="IPR005175">
    <property type="entry name" value="PPC_dom"/>
</dbReference>
<gene>
    <name evidence="6" type="ORF">POM88_042584</name>
</gene>
<keyword evidence="1" id="KW-0805">Transcription regulation</keyword>
<keyword evidence="7" id="KW-1185">Reference proteome</keyword>
<dbReference type="Proteomes" id="UP001237642">
    <property type="component" value="Unassembled WGS sequence"/>
</dbReference>
<name>A0AAD8MCC1_9APIA</name>
<dbReference type="Gene3D" id="3.30.1330.80">
    <property type="entry name" value="Hypothetical protein, similar to alpha- acetolactate decarboxylase, domain 2"/>
    <property type="match status" value="1"/>
</dbReference>
<dbReference type="AlphaFoldDB" id="A0AAD8MCC1"/>
<dbReference type="GO" id="GO:0003680">
    <property type="term" value="F:minor groove of adenine-thymine-rich DNA binding"/>
    <property type="evidence" value="ECO:0007669"/>
    <property type="project" value="InterPro"/>
</dbReference>
<feature type="compositionally biased region" description="Polar residues" evidence="4">
    <location>
        <begin position="12"/>
        <end position="26"/>
    </location>
</feature>
<keyword evidence="2" id="KW-0238">DNA-binding</keyword>